<comment type="caution">
    <text evidence="16">The sequence shown here is derived from an EMBL/GenBank/DDBJ whole genome shotgun (WGS) entry which is preliminary data.</text>
</comment>
<dbReference type="InterPro" id="IPR015797">
    <property type="entry name" value="NUDIX_hydrolase-like_dom_sf"/>
</dbReference>
<dbReference type="InterPro" id="IPR005760">
    <property type="entry name" value="A/G_AdeGlyc_MutY"/>
</dbReference>
<evidence type="ECO:0000259" key="15">
    <source>
        <dbReference type="SMART" id="SM00478"/>
    </source>
</evidence>
<dbReference type="SUPFAM" id="SSF48150">
    <property type="entry name" value="DNA-glycosylase"/>
    <property type="match status" value="1"/>
</dbReference>
<dbReference type="AlphaFoldDB" id="A0A7W2TXS9"/>
<dbReference type="GO" id="GO:0035485">
    <property type="term" value="F:adenine/guanine mispair binding"/>
    <property type="evidence" value="ECO:0007669"/>
    <property type="project" value="TreeGrafter"/>
</dbReference>
<keyword evidence="8 14" id="KW-0227">DNA damage</keyword>
<evidence type="ECO:0000256" key="9">
    <source>
        <dbReference type="ARBA" id="ARBA00022801"/>
    </source>
</evidence>
<evidence type="ECO:0000256" key="14">
    <source>
        <dbReference type="RuleBase" id="RU365096"/>
    </source>
</evidence>
<dbReference type="InterPro" id="IPR023170">
    <property type="entry name" value="HhH_base_excis_C"/>
</dbReference>
<keyword evidence="11" id="KW-0411">Iron-sulfur</keyword>
<evidence type="ECO:0000256" key="10">
    <source>
        <dbReference type="ARBA" id="ARBA00023004"/>
    </source>
</evidence>
<dbReference type="GO" id="GO:0006284">
    <property type="term" value="P:base-excision repair"/>
    <property type="evidence" value="ECO:0007669"/>
    <property type="project" value="UniProtKB-UniRule"/>
</dbReference>
<dbReference type="Pfam" id="PF00730">
    <property type="entry name" value="HhH-GPD"/>
    <property type="match status" value="1"/>
</dbReference>
<accession>A0A7W2TXS9</accession>
<keyword evidence="6" id="KW-0004">4Fe-4S</keyword>
<evidence type="ECO:0000256" key="3">
    <source>
        <dbReference type="ARBA" id="ARBA00008343"/>
    </source>
</evidence>
<gene>
    <name evidence="16" type="primary">mutY</name>
    <name evidence="16" type="ORF">H2508_12245</name>
</gene>
<name>A0A7W2TXS9_9GAMM</name>
<keyword evidence="12" id="KW-0234">DNA repair</keyword>
<evidence type="ECO:0000256" key="8">
    <source>
        <dbReference type="ARBA" id="ARBA00022763"/>
    </source>
</evidence>
<evidence type="ECO:0000313" key="16">
    <source>
        <dbReference type="EMBL" id="MBA6413882.1"/>
    </source>
</evidence>
<dbReference type="InterPro" id="IPR003265">
    <property type="entry name" value="HhH-GPD_domain"/>
</dbReference>
<dbReference type="InterPro" id="IPR000445">
    <property type="entry name" value="HhH_motif"/>
</dbReference>
<keyword evidence="9" id="KW-0378">Hydrolase</keyword>
<dbReference type="GO" id="GO:0000701">
    <property type="term" value="F:purine-specific mismatch base pair DNA N-glycosylase activity"/>
    <property type="evidence" value="ECO:0007669"/>
    <property type="project" value="UniProtKB-EC"/>
</dbReference>
<dbReference type="NCBIfam" id="NF008132">
    <property type="entry name" value="PRK10880.1"/>
    <property type="match status" value="1"/>
</dbReference>
<dbReference type="Pfam" id="PF00633">
    <property type="entry name" value="HHH"/>
    <property type="match status" value="1"/>
</dbReference>
<dbReference type="PANTHER" id="PTHR42944:SF1">
    <property type="entry name" value="ADENINE DNA GLYCOSYLASE"/>
    <property type="match status" value="1"/>
</dbReference>
<dbReference type="CDD" id="cd03431">
    <property type="entry name" value="NUDIX_DNA_Glycosylase_C-MutY"/>
    <property type="match status" value="1"/>
</dbReference>
<evidence type="ECO:0000256" key="6">
    <source>
        <dbReference type="ARBA" id="ARBA00022485"/>
    </source>
</evidence>
<dbReference type="PROSITE" id="PS01155">
    <property type="entry name" value="ENDONUCLEASE_III_2"/>
    <property type="match status" value="1"/>
</dbReference>
<dbReference type="EMBL" id="JACFXU010000017">
    <property type="protein sequence ID" value="MBA6413882.1"/>
    <property type="molecule type" value="Genomic_DNA"/>
</dbReference>
<keyword evidence="7" id="KW-0479">Metal-binding</keyword>
<protein>
    <recommendedName>
        <fullName evidence="5 14">Adenine DNA glycosylase</fullName>
        <ecNumber evidence="4 14">3.2.2.31</ecNumber>
    </recommendedName>
</protein>
<dbReference type="Pfam" id="PF14815">
    <property type="entry name" value="NUDIX_4"/>
    <property type="match status" value="1"/>
</dbReference>
<dbReference type="InterPro" id="IPR044298">
    <property type="entry name" value="MIG/MutY"/>
</dbReference>
<dbReference type="InterPro" id="IPR004036">
    <property type="entry name" value="Endonuclease-III-like_CS2"/>
</dbReference>
<dbReference type="RefSeq" id="WP_182174083.1">
    <property type="nucleotide sequence ID" value="NZ_JACFXU010000017.1"/>
</dbReference>
<dbReference type="GO" id="GO:0006298">
    <property type="term" value="P:mismatch repair"/>
    <property type="evidence" value="ECO:0007669"/>
    <property type="project" value="TreeGrafter"/>
</dbReference>
<dbReference type="EC" id="3.2.2.31" evidence="4 14"/>
<evidence type="ECO:0000256" key="13">
    <source>
        <dbReference type="ARBA" id="ARBA00023295"/>
    </source>
</evidence>
<dbReference type="GO" id="GO:0034039">
    <property type="term" value="F:8-oxo-7,8-dihydroguanine DNA N-glycosylase activity"/>
    <property type="evidence" value="ECO:0007669"/>
    <property type="project" value="TreeGrafter"/>
</dbReference>
<keyword evidence="10 14" id="KW-0408">Iron</keyword>
<dbReference type="Proteomes" id="UP000539350">
    <property type="component" value="Unassembled WGS sequence"/>
</dbReference>
<dbReference type="SUPFAM" id="SSF55811">
    <property type="entry name" value="Nudix"/>
    <property type="match status" value="1"/>
</dbReference>
<reference evidence="16 17" key="1">
    <citation type="submission" date="2020-07" db="EMBL/GenBank/DDBJ databases">
        <title>Halieaceae bacterium, F7430, whole genome shotgun sequencing project.</title>
        <authorList>
            <person name="Jiang S."/>
            <person name="Liu Z.W."/>
            <person name="Du Z.J."/>
        </authorList>
    </citation>
    <scope>NUCLEOTIDE SEQUENCE [LARGE SCALE GENOMIC DNA]</scope>
    <source>
        <strain evidence="16 17">F7430</strain>
    </source>
</reference>
<comment type="similarity">
    <text evidence="3 14">Belongs to the Nth/MutY family.</text>
</comment>
<evidence type="ECO:0000256" key="5">
    <source>
        <dbReference type="ARBA" id="ARBA00022023"/>
    </source>
</evidence>
<comment type="function">
    <text evidence="2">Adenine glycosylase active on G-A mispairs. MutY also corrects error-prone DNA synthesis past GO lesions which are due to the oxidatively damaged form of guanine: 7,8-dihydro-8-oxoguanine (8-oxo-dGTP).</text>
</comment>
<evidence type="ECO:0000256" key="11">
    <source>
        <dbReference type="ARBA" id="ARBA00023014"/>
    </source>
</evidence>
<keyword evidence="17" id="KW-1185">Reference proteome</keyword>
<dbReference type="SMART" id="SM00478">
    <property type="entry name" value="ENDO3c"/>
    <property type="match status" value="1"/>
</dbReference>
<dbReference type="FunFam" id="1.10.340.30:FF:000002">
    <property type="entry name" value="Adenine DNA glycosylase"/>
    <property type="match status" value="1"/>
</dbReference>
<evidence type="ECO:0000256" key="2">
    <source>
        <dbReference type="ARBA" id="ARBA00002933"/>
    </source>
</evidence>
<comment type="catalytic activity">
    <reaction evidence="1 14">
        <text>Hydrolyzes free adenine bases from 7,8-dihydro-8-oxoguanine:adenine mismatched double-stranded DNA, leaving an apurinic site.</text>
        <dbReference type="EC" id="3.2.2.31"/>
    </reaction>
</comment>
<dbReference type="InterPro" id="IPR029119">
    <property type="entry name" value="MutY_C"/>
</dbReference>
<comment type="cofactor">
    <cofactor evidence="14">
        <name>[4Fe-4S] cluster</name>
        <dbReference type="ChEBI" id="CHEBI:49883"/>
    </cofactor>
    <text evidence="14">Binds 1 [4Fe-4S] cluster.</text>
</comment>
<dbReference type="PANTHER" id="PTHR42944">
    <property type="entry name" value="ADENINE DNA GLYCOSYLASE"/>
    <property type="match status" value="1"/>
</dbReference>
<dbReference type="Gene3D" id="1.10.340.30">
    <property type="entry name" value="Hypothetical protein, domain 2"/>
    <property type="match status" value="1"/>
</dbReference>
<organism evidence="16 17">
    <name type="scientific">Sediminihaliea albiluteola</name>
    <dbReference type="NCBI Taxonomy" id="2758564"/>
    <lineage>
        <taxon>Bacteria</taxon>
        <taxon>Pseudomonadati</taxon>
        <taxon>Pseudomonadota</taxon>
        <taxon>Gammaproteobacteria</taxon>
        <taxon>Cellvibrionales</taxon>
        <taxon>Halieaceae</taxon>
        <taxon>Sediminihaliea</taxon>
    </lineage>
</organism>
<dbReference type="Gene3D" id="1.10.1670.10">
    <property type="entry name" value="Helix-hairpin-Helix base-excision DNA repair enzymes (C-terminal)"/>
    <property type="match status" value="1"/>
</dbReference>
<proteinExistence type="inferred from homology"/>
<evidence type="ECO:0000256" key="7">
    <source>
        <dbReference type="ARBA" id="ARBA00022723"/>
    </source>
</evidence>
<evidence type="ECO:0000256" key="12">
    <source>
        <dbReference type="ARBA" id="ARBA00023204"/>
    </source>
</evidence>
<dbReference type="Gene3D" id="3.90.79.10">
    <property type="entry name" value="Nucleoside Triphosphate Pyrophosphohydrolase"/>
    <property type="match status" value="1"/>
</dbReference>
<dbReference type="GO" id="GO:0032357">
    <property type="term" value="F:oxidized purine DNA binding"/>
    <property type="evidence" value="ECO:0007669"/>
    <property type="project" value="TreeGrafter"/>
</dbReference>
<keyword evidence="13 14" id="KW-0326">Glycosidase</keyword>
<evidence type="ECO:0000256" key="4">
    <source>
        <dbReference type="ARBA" id="ARBA00012045"/>
    </source>
</evidence>
<dbReference type="GO" id="GO:0051539">
    <property type="term" value="F:4 iron, 4 sulfur cluster binding"/>
    <property type="evidence" value="ECO:0007669"/>
    <property type="project" value="UniProtKB-UniRule"/>
</dbReference>
<dbReference type="GO" id="GO:0046872">
    <property type="term" value="F:metal ion binding"/>
    <property type="evidence" value="ECO:0007669"/>
    <property type="project" value="UniProtKB-UniRule"/>
</dbReference>
<evidence type="ECO:0000256" key="1">
    <source>
        <dbReference type="ARBA" id="ARBA00000843"/>
    </source>
</evidence>
<dbReference type="CDD" id="cd00056">
    <property type="entry name" value="ENDO3c"/>
    <property type="match status" value="1"/>
</dbReference>
<dbReference type="NCBIfam" id="TIGR01084">
    <property type="entry name" value="mutY"/>
    <property type="match status" value="1"/>
</dbReference>
<evidence type="ECO:0000313" key="17">
    <source>
        <dbReference type="Proteomes" id="UP000539350"/>
    </source>
</evidence>
<feature type="domain" description="HhH-GPD" evidence="15">
    <location>
        <begin position="39"/>
        <end position="190"/>
    </location>
</feature>
<sequence>MSLPDFATRLLRWFDQHGRKDLPWQQDIQPYRVWVSEIMLQQTQVKTVIPYFERFMSSFPDVQSLAAAPVDEVLHLWTGLGYYARARNLHRAAIAICQQHHAEFPQDLEALQNLPGIGRSTAGAILSIAFQQRAVILDGNVKRVLSRHRQIAGWPGLSATQRELWELADQYTPSVRNADYSQAIMDLGATLCSRSQPQCHVCPVSEDCLARAEGRQAEFPAKKPRKTMPVRNTAMLIAIASSAEVYLEQRPGTGIWGGLWCFPELESSEQAAQRCLELWGLSPKLIEPQASFRHTFSHFHLDITPVLAYLPSTPQGVMASDRQLWYNRLSPPRVGLAAPVAKLLRDLEDLN</sequence>
<dbReference type="InterPro" id="IPR011257">
    <property type="entry name" value="DNA_glycosylase"/>
</dbReference>